<reference evidence="8 9" key="1">
    <citation type="submission" date="2019-05" db="EMBL/GenBank/DDBJ databases">
        <title>Georgenia *** sp. nov., and Georgenia *** sp. nov., isolated from the intestinal contents of plateau pika (Ochotona curzoniae) in the Qinghai-Tibet plateau of China.</title>
        <authorList>
            <person name="Tian Z."/>
        </authorList>
    </citation>
    <scope>NUCLEOTIDE SEQUENCE [LARGE SCALE GENOMIC DNA]</scope>
    <source>
        <strain evidence="8 9">Z443</strain>
    </source>
</reference>
<dbReference type="AlphaFoldDB" id="A0A5B8C266"/>
<dbReference type="EC" id="2.7.7.60" evidence="7"/>
<feature type="site" description="Transition state stabilizer" evidence="7">
    <location>
        <position position="22"/>
    </location>
</feature>
<dbReference type="OrthoDB" id="9802561at2"/>
<dbReference type="PANTHER" id="PTHR32125">
    <property type="entry name" value="2-C-METHYL-D-ERYTHRITOL 4-PHOSPHATE CYTIDYLYLTRANSFERASE, CHLOROPLASTIC"/>
    <property type="match status" value="1"/>
</dbReference>
<evidence type="ECO:0000256" key="4">
    <source>
        <dbReference type="ARBA" id="ARBA00022679"/>
    </source>
</evidence>
<dbReference type="NCBIfam" id="TIGR00453">
    <property type="entry name" value="ispD"/>
    <property type="match status" value="1"/>
</dbReference>
<dbReference type="Proteomes" id="UP000314616">
    <property type="component" value="Chromosome"/>
</dbReference>
<keyword evidence="4 7" id="KW-0808">Transferase</keyword>
<comment type="function">
    <text evidence="7">Catalyzes the formation of 4-diphosphocytidyl-2-C-methyl-D-erythritol from CTP and 2-C-methyl-D-erythritol 4-phosphate (MEP).</text>
</comment>
<comment type="catalytic activity">
    <reaction evidence="1 7">
        <text>2-C-methyl-D-erythritol 4-phosphate + CTP + H(+) = 4-CDP-2-C-methyl-D-erythritol + diphosphate</text>
        <dbReference type="Rhea" id="RHEA:13429"/>
        <dbReference type="ChEBI" id="CHEBI:15378"/>
        <dbReference type="ChEBI" id="CHEBI:33019"/>
        <dbReference type="ChEBI" id="CHEBI:37563"/>
        <dbReference type="ChEBI" id="CHEBI:57823"/>
        <dbReference type="ChEBI" id="CHEBI:58262"/>
        <dbReference type="EC" id="2.7.7.60"/>
    </reaction>
</comment>
<dbReference type="InterPro" id="IPR018294">
    <property type="entry name" value="ISPD_synthase_CS"/>
</dbReference>
<protein>
    <recommendedName>
        <fullName evidence="7">2-C-methyl-D-erythritol 4-phosphate cytidylyltransferase</fullName>
        <ecNumber evidence="7">2.7.7.60</ecNumber>
    </recommendedName>
    <alternativeName>
        <fullName evidence="7">4-diphosphocytidyl-2C-methyl-D-erythritol synthase</fullName>
    </alternativeName>
    <alternativeName>
        <fullName evidence="7">MEP cytidylyltransferase</fullName>
        <shortName evidence="7">MCT</shortName>
    </alternativeName>
</protein>
<evidence type="ECO:0000256" key="3">
    <source>
        <dbReference type="ARBA" id="ARBA00009789"/>
    </source>
</evidence>
<keyword evidence="6 7" id="KW-0414">Isoprene biosynthesis</keyword>
<dbReference type="KEGG" id="gyu:FE374_02230"/>
<evidence type="ECO:0000313" key="8">
    <source>
        <dbReference type="EMBL" id="QDC23601.1"/>
    </source>
</evidence>
<dbReference type="InterPro" id="IPR034683">
    <property type="entry name" value="IspD/TarI"/>
</dbReference>
<dbReference type="HAMAP" id="MF_00108">
    <property type="entry name" value="IspD"/>
    <property type="match status" value="1"/>
</dbReference>
<evidence type="ECO:0000256" key="1">
    <source>
        <dbReference type="ARBA" id="ARBA00001282"/>
    </source>
</evidence>
<dbReference type="PANTHER" id="PTHR32125:SF4">
    <property type="entry name" value="2-C-METHYL-D-ERYTHRITOL 4-PHOSPHATE CYTIDYLYLTRANSFERASE, CHLOROPLASTIC"/>
    <property type="match status" value="1"/>
</dbReference>
<evidence type="ECO:0000256" key="2">
    <source>
        <dbReference type="ARBA" id="ARBA00004787"/>
    </source>
</evidence>
<dbReference type="Pfam" id="PF01128">
    <property type="entry name" value="IspD"/>
    <property type="match status" value="1"/>
</dbReference>
<dbReference type="InterPro" id="IPR029044">
    <property type="entry name" value="Nucleotide-diphossugar_trans"/>
</dbReference>
<feature type="site" description="Positions MEP for the nucleophilic attack" evidence="7">
    <location>
        <position position="223"/>
    </location>
</feature>
<name>A0A5B8C266_9MICO</name>
<proteinExistence type="inferred from homology"/>
<evidence type="ECO:0000256" key="7">
    <source>
        <dbReference type="HAMAP-Rule" id="MF_00108"/>
    </source>
</evidence>
<feature type="site" description="Positions MEP for the nucleophilic attack" evidence="7">
    <location>
        <position position="163"/>
    </location>
</feature>
<comment type="similarity">
    <text evidence="3 7">Belongs to the IspD/TarI cytidylyltransferase family. IspD subfamily.</text>
</comment>
<dbReference type="UniPathway" id="UPA00056">
    <property type="reaction ID" value="UER00093"/>
</dbReference>
<dbReference type="EMBL" id="CP040915">
    <property type="protein sequence ID" value="QDC23601.1"/>
    <property type="molecule type" value="Genomic_DNA"/>
</dbReference>
<evidence type="ECO:0000313" key="9">
    <source>
        <dbReference type="Proteomes" id="UP000314616"/>
    </source>
</evidence>
<evidence type="ECO:0000256" key="5">
    <source>
        <dbReference type="ARBA" id="ARBA00022695"/>
    </source>
</evidence>
<dbReference type="Gene3D" id="3.90.550.10">
    <property type="entry name" value="Spore Coat Polysaccharide Biosynthesis Protein SpsA, Chain A"/>
    <property type="match status" value="1"/>
</dbReference>
<evidence type="ECO:0000256" key="6">
    <source>
        <dbReference type="ARBA" id="ARBA00023229"/>
    </source>
</evidence>
<dbReference type="InterPro" id="IPR001228">
    <property type="entry name" value="IspD"/>
</dbReference>
<dbReference type="PROSITE" id="PS01295">
    <property type="entry name" value="ISPD"/>
    <property type="match status" value="1"/>
</dbReference>
<comment type="pathway">
    <text evidence="2 7">Isoprenoid biosynthesis; isopentenyl diphosphate biosynthesis via DXP pathway; isopentenyl diphosphate from 1-deoxy-D-xylulose 5-phosphate: step 2/6.</text>
</comment>
<dbReference type="RefSeq" id="WP_139927043.1">
    <property type="nucleotide sequence ID" value="NZ_CP040915.1"/>
</dbReference>
<accession>A0A5B8C266</accession>
<dbReference type="GO" id="GO:0050518">
    <property type="term" value="F:2-C-methyl-D-erythritol 4-phosphate cytidylyltransferase activity"/>
    <property type="evidence" value="ECO:0007669"/>
    <property type="project" value="UniProtKB-UniRule"/>
</dbReference>
<dbReference type="FunFam" id="3.90.550.10:FF:000003">
    <property type="entry name" value="2-C-methyl-D-erythritol 4-phosphate cytidylyltransferase"/>
    <property type="match status" value="1"/>
</dbReference>
<dbReference type="SUPFAM" id="SSF53448">
    <property type="entry name" value="Nucleotide-diphospho-sugar transferases"/>
    <property type="match status" value="1"/>
</dbReference>
<keyword evidence="5 7" id="KW-0548">Nucleotidyltransferase</keyword>
<dbReference type="InterPro" id="IPR050088">
    <property type="entry name" value="IspD/TarI_cytidylyltransf_bact"/>
</dbReference>
<dbReference type="GO" id="GO:0019288">
    <property type="term" value="P:isopentenyl diphosphate biosynthetic process, methylerythritol 4-phosphate pathway"/>
    <property type="evidence" value="ECO:0007669"/>
    <property type="project" value="UniProtKB-UniRule"/>
</dbReference>
<sequence>MSTAAVLTAAGSGTRLGRALPKALVELAGVPLVVRAAQGLALARCLELVVVTVPPHEVRGFQALFLGGYVPGTRLAARIVPGGATRQASVAAGLAALPDDVDVVLVHDAARCLAPPALVRSVEAAVRQGHRAVVPALPVTDTIKAVGPAHSSGAEPVTATVDRGALRAVQTPQGFDRALLEAAHAAGAARAADEAVAASDDAGLVEALGEPVWVVPGHERAMKITTPRDLALAHLLVAEG</sequence>
<feature type="site" description="Transition state stabilizer" evidence="7">
    <location>
        <position position="15"/>
    </location>
</feature>
<gene>
    <name evidence="7" type="primary">ispD</name>
    <name evidence="8" type="ORF">FE374_02230</name>
</gene>
<organism evidence="8 9">
    <name type="scientific">Georgenia yuyongxinii</name>
    <dbReference type="NCBI Taxonomy" id="2589797"/>
    <lineage>
        <taxon>Bacteria</taxon>
        <taxon>Bacillati</taxon>
        <taxon>Actinomycetota</taxon>
        <taxon>Actinomycetes</taxon>
        <taxon>Micrococcales</taxon>
        <taxon>Bogoriellaceae</taxon>
        <taxon>Georgenia</taxon>
    </lineage>
</organism>